<dbReference type="SUPFAM" id="SSF56672">
    <property type="entry name" value="DNA/RNA polymerases"/>
    <property type="match status" value="1"/>
</dbReference>
<evidence type="ECO:0000313" key="3">
    <source>
        <dbReference type="EMBL" id="GKV46290.1"/>
    </source>
</evidence>
<sequence>MRQKVAALKKNGTWTIETLHPNQRAIDSKWVYKIKFEPDGTVEWYKARLVAKGFTQIEGLDFHETFALVAKMVTVRTLLALALIKHWKLHQLDINNAFLQGDLHEERKYALNILMESSMLGAKPSSFPMEQHHRLGLASGSPILDPSQYKRLVAHRHSTQQQVAIFGSDTPVFPRSRKSNQLSLALSLKLSIRPWHQLLVSSLG</sequence>
<dbReference type="Proteomes" id="UP001054252">
    <property type="component" value="Unassembled WGS sequence"/>
</dbReference>
<dbReference type="EMBL" id="BPVZ01000055">
    <property type="protein sequence ID" value="GKV20622.1"/>
    <property type="molecule type" value="Genomic_DNA"/>
</dbReference>
<proteinExistence type="predicted"/>
<name>A0AAV5K3F3_9ROSI</name>
<gene>
    <name evidence="2" type="ORF">SLEP1_g30722</name>
    <name evidence="3" type="ORF">SLEP1_g53282</name>
</gene>
<comment type="caution">
    <text evidence="2">The sequence shown here is derived from an EMBL/GenBank/DDBJ whole genome shotgun (WGS) entry which is preliminary data.</text>
</comment>
<accession>A0AAV5K3F3</accession>
<evidence type="ECO:0000313" key="4">
    <source>
        <dbReference type="Proteomes" id="UP001054252"/>
    </source>
</evidence>
<dbReference type="Pfam" id="PF07727">
    <property type="entry name" value="RVT_2"/>
    <property type="match status" value="1"/>
</dbReference>
<evidence type="ECO:0000259" key="1">
    <source>
        <dbReference type="Pfam" id="PF07727"/>
    </source>
</evidence>
<organism evidence="2 4">
    <name type="scientific">Rubroshorea leprosula</name>
    <dbReference type="NCBI Taxonomy" id="152421"/>
    <lineage>
        <taxon>Eukaryota</taxon>
        <taxon>Viridiplantae</taxon>
        <taxon>Streptophyta</taxon>
        <taxon>Embryophyta</taxon>
        <taxon>Tracheophyta</taxon>
        <taxon>Spermatophyta</taxon>
        <taxon>Magnoliopsida</taxon>
        <taxon>eudicotyledons</taxon>
        <taxon>Gunneridae</taxon>
        <taxon>Pentapetalae</taxon>
        <taxon>rosids</taxon>
        <taxon>malvids</taxon>
        <taxon>Malvales</taxon>
        <taxon>Dipterocarpaceae</taxon>
        <taxon>Rubroshorea</taxon>
    </lineage>
</organism>
<dbReference type="AlphaFoldDB" id="A0AAV5K3F3"/>
<dbReference type="InterPro" id="IPR013103">
    <property type="entry name" value="RVT_2"/>
</dbReference>
<dbReference type="InterPro" id="IPR043502">
    <property type="entry name" value="DNA/RNA_pol_sf"/>
</dbReference>
<reference evidence="2 4" key="1">
    <citation type="journal article" date="2021" name="Commun. Biol.">
        <title>The genome of Shorea leprosula (Dipterocarpaceae) highlights the ecological relevance of drought in aseasonal tropical rainforests.</title>
        <authorList>
            <person name="Ng K.K.S."/>
            <person name="Kobayashi M.J."/>
            <person name="Fawcett J.A."/>
            <person name="Hatakeyama M."/>
            <person name="Paape T."/>
            <person name="Ng C.H."/>
            <person name="Ang C.C."/>
            <person name="Tnah L.H."/>
            <person name="Lee C.T."/>
            <person name="Nishiyama T."/>
            <person name="Sese J."/>
            <person name="O'Brien M.J."/>
            <person name="Copetti D."/>
            <person name="Mohd Noor M.I."/>
            <person name="Ong R.C."/>
            <person name="Putra M."/>
            <person name="Sireger I.Z."/>
            <person name="Indrioko S."/>
            <person name="Kosugi Y."/>
            <person name="Izuno A."/>
            <person name="Isagi Y."/>
            <person name="Lee S.L."/>
            <person name="Shimizu K.K."/>
        </authorList>
    </citation>
    <scope>NUCLEOTIDE SEQUENCE [LARGE SCALE GENOMIC DNA]</scope>
    <source>
        <strain evidence="2">214</strain>
    </source>
</reference>
<feature type="domain" description="Reverse transcriptase Ty1/copia-type" evidence="1">
    <location>
        <begin position="11"/>
        <end position="106"/>
    </location>
</feature>
<dbReference type="EMBL" id="BPVZ01000205">
    <property type="protein sequence ID" value="GKV46290.1"/>
    <property type="molecule type" value="Genomic_DNA"/>
</dbReference>
<evidence type="ECO:0000313" key="2">
    <source>
        <dbReference type="EMBL" id="GKV20622.1"/>
    </source>
</evidence>
<protein>
    <recommendedName>
        <fullName evidence="1">Reverse transcriptase Ty1/copia-type domain-containing protein</fullName>
    </recommendedName>
</protein>
<keyword evidence="4" id="KW-1185">Reference proteome</keyword>